<comment type="caution">
    <text evidence="2">The sequence shown here is derived from an EMBL/GenBank/DDBJ whole genome shotgun (WGS) entry which is preliminary data.</text>
</comment>
<dbReference type="GO" id="GO:0006388">
    <property type="term" value="P:tRNA splicing, via endonucleolytic cleavage and ligation"/>
    <property type="evidence" value="ECO:0007669"/>
    <property type="project" value="InterPro"/>
</dbReference>
<dbReference type="STRING" id="2094558.A0A314UBZ3"/>
<dbReference type="InterPro" id="IPR038837">
    <property type="entry name" value="tRNA_ligase_1"/>
</dbReference>
<accession>A0A314UBZ3</accession>
<dbReference type="PANTHER" id="PTHR35460:SF1">
    <property type="entry name" value="TRNA LIGASE 1"/>
    <property type="match status" value="1"/>
</dbReference>
<dbReference type="GO" id="GO:0005524">
    <property type="term" value="F:ATP binding"/>
    <property type="evidence" value="ECO:0007669"/>
    <property type="project" value="InterPro"/>
</dbReference>
<proteinExistence type="predicted"/>
<dbReference type="AlphaFoldDB" id="A0A314UBZ3"/>
<dbReference type="Pfam" id="PF08302">
    <property type="entry name" value="tRNA_lig_CPD"/>
    <property type="match status" value="1"/>
</dbReference>
<dbReference type="Proteomes" id="UP000250321">
    <property type="component" value="Unassembled WGS sequence"/>
</dbReference>
<evidence type="ECO:0000313" key="3">
    <source>
        <dbReference type="Proteomes" id="UP000250321"/>
    </source>
</evidence>
<sequence length="131" mass="14150">MQLAAKNSEAGAFLKDKHLENLNKAHVTLAHKRSHGVTAVASYGTFLHKTVPVDLTKLFFSDKMAALEASLGSVEGERVVSKNEWPHVTLWTAEGVAAKEANKLPQLHSEGKATCIAIDPPATIDGTLEFF</sequence>
<feature type="domain" description="tRNA ligase phosphodiesterase" evidence="1">
    <location>
        <begin position="34"/>
        <end position="125"/>
    </location>
</feature>
<evidence type="ECO:0000313" key="2">
    <source>
        <dbReference type="EMBL" id="PQM34638.1"/>
    </source>
</evidence>
<organism evidence="2 3">
    <name type="scientific">Prunus yedoensis var. nudiflora</name>
    <dbReference type="NCBI Taxonomy" id="2094558"/>
    <lineage>
        <taxon>Eukaryota</taxon>
        <taxon>Viridiplantae</taxon>
        <taxon>Streptophyta</taxon>
        <taxon>Embryophyta</taxon>
        <taxon>Tracheophyta</taxon>
        <taxon>Spermatophyta</taxon>
        <taxon>Magnoliopsida</taxon>
        <taxon>eudicotyledons</taxon>
        <taxon>Gunneridae</taxon>
        <taxon>Pentapetalae</taxon>
        <taxon>rosids</taxon>
        <taxon>fabids</taxon>
        <taxon>Rosales</taxon>
        <taxon>Rosaceae</taxon>
        <taxon>Amygdaloideae</taxon>
        <taxon>Amygdaleae</taxon>
        <taxon>Prunus</taxon>
    </lineage>
</organism>
<reference evidence="2 3" key="1">
    <citation type="submission" date="2018-02" db="EMBL/GenBank/DDBJ databases">
        <title>Draft genome of wild Prunus yedoensis var. nudiflora.</title>
        <authorList>
            <person name="Baek S."/>
            <person name="Kim J.-H."/>
            <person name="Choi K."/>
            <person name="Kim G.-B."/>
            <person name="Cho A."/>
            <person name="Jang H."/>
            <person name="Shin C.-H."/>
            <person name="Yu H.-J."/>
            <person name="Mun J.-H."/>
        </authorList>
    </citation>
    <scope>NUCLEOTIDE SEQUENCE [LARGE SCALE GENOMIC DNA]</scope>
    <source>
        <strain evidence="3">cv. Jeju island</strain>
        <tissue evidence="2">Leaf</tissue>
    </source>
</reference>
<evidence type="ECO:0000259" key="1">
    <source>
        <dbReference type="Pfam" id="PF08302"/>
    </source>
</evidence>
<name>A0A314UBZ3_PRUYE</name>
<dbReference type="OrthoDB" id="1912039at2759"/>
<dbReference type="InterPro" id="IPR015965">
    <property type="entry name" value="tRNA_lig_PDEase"/>
</dbReference>
<dbReference type="PANTHER" id="PTHR35460">
    <property type="entry name" value="TRNA LIGASE 1"/>
    <property type="match status" value="1"/>
</dbReference>
<dbReference type="GO" id="GO:0003972">
    <property type="term" value="F:RNA ligase (ATP) activity"/>
    <property type="evidence" value="ECO:0007669"/>
    <property type="project" value="InterPro"/>
</dbReference>
<protein>
    <recommendedName>
        <fullName evidence="1">tRNA ligase phosphodiesterase domain-containing protein</fullName>
    </recommendedName>
</protein>
<gene>
    <name evidence="2" type="ORF">Pyn_10278</name>
</gene>
<keyword evidence="3" id="KW-1185">Reference proteome</keyword>
<dbReference type="EMBL" id="PJQY01003783">
    <property type="protein sequence ID" value="PQM34638.1"/>
    <property type="molecule type" value="Genomic_DNA"/>
</dbReference>